<reference evidence="2 4" key="1">
    <citation type="submission" date="2024-02" db="EMBL/GenBank/DDBJ databases">
        <authorList>
            <person name="Chen Y."/>
            <person name="Shah S."/>
            <person name="Dougan E. K."/>
            <person name="Thang M."/>
            <person name="Chan C."/>
        </authorList>
    </citation>
    <scope>NUCLEOTIDE SEQUENCE [LARGE SCALE GENOMIC DNA]</scope>
</reference>
<sequence length="487" mass="55041">MEPTEPSHCPIPPHPTILLLNSRPWLYDIKVAGLKDVSDDQLLAAVGNHTDVVWLQGCWELGPYGQRHDVQDPGRLQHFKDCLPDFTEDDCIGSPYAIRQYICNPSLGTEEDLAHFRKRLAARGIALMLDFVPNHMARDSAWIEEGLFIKGRTGDTVFGRDPYSGDWTDTAQLNYWSEACRQHMLQQLLDLADRCDGLRVDMAMLCVNEVVERTWGPLLREQGFQRPAEEFWVWALPQLRRRHPDFLLLAECYEYDEILPHGTMLELLKQGFSAAYDKVIYDRLTESHLDKLREHLYQHPRMCTGQLCHFTENHDEDRTAAHFGHRALAATVASLTLPGPRLIMWGQEKGFRERLAVHLRRARPEAPDASLSAPLSGLLGALQKCRGQFQALPVDGDASWRFLAWGWKGNPDGAQTVAVAVVNYTDEEAWANVKLAELLKGATAETLHLTDVLSQEVFERSTAALCGSEGLVVGLKPFQSHMLVCSW</sequence>
<dbReference type="PANTHER" id="PTHR47786">
    <property type="entry name" value="ALPHA-1,4-GLUCAN:MALTOSE-1-PHOSPHATE MALTOSYLTRANSFERASE"/>
    <property type="match status" value="1"/>
</dbReference>
<evidence type="ECO:0000313" key="4">
    <source>
        <dbReference type="Proteomes" id="UP001642484"/>
    </source>
</evidence>
<organism evidence="2 4">
    <name type="scientific">Durusdinium trenchii</name>
    <dbReference type="NCBI Taxonomy" id="1381693"/>
    <lineage>
        <taxon>Eukaryota</taxon>
        <taxon>Sar</taxon>
        <taxon>Alveolata</taxon>
        <taxon>Dinophyceae</taxon>
        <taxon>Suessiales</taxon>
        <taxon>Symbiodiniaceae</taxon>
        <taxon>Durusdinium</taxon>
    </lineage>
</organism>
<accession>A0ABP0JEY8</accession>
<dbReference type="PANTHER" id="PTHR47786:SF2">
    <property type="entry name" value="GLYCOSYL HYDROLASE FAMILY 13 CATALYTIC DOMAIN-CONTAINING PROTEIN"/>
    <property type="match status" value="1"/>
</dbReference>
<evidence type="ECO:0000259" key="1">
    <source>
        <dbReference type="SMART" id="SM00642"/>
    </source>
</evidence>
<name>A0ABP0JEY8_9DINO</name>
<dbReference type="SMART" id="SM00642">
    <property type="entry name" value="Aamy"/>
    <property type="match status" value="1"/>
</dbReference>
<comment type="caution">
    <text evidence="2">The sequence shown here is derived from an EMBL/GenBank/DDBJ whole genome shotgun (WGS) entry which is preliminary data.</text>
</comment>
<protein>
    <recommendedName>
        <fullName evidence="1">Glycosyl hydrolase family 13 catalytic domain-containing protein</fullName>
    </recommendedName>
</protein>
<dbReference type="Gene3D" id="3.20.20.80">
    <property type="entry name" value="Glycosidases"/>
    <property type="match status" value="1"/>
</dbReference>
<keyword evidence="4" id="KW-1185">Reference proteome</keyword>
<dbReference type="Proteomes" id="UP001642484">
    <property type="component" value="Unassembled WGS sequence"/>
</dbReference>
<gene>
    <name evidence="2" type="ORF">CCMP2556_LOCUS11068</name>
    <name evidence="3" type="ORF">CCMP2556_LOCUS11099</name>
</gene>
<dbReference type="EMBL" id="CAXAMN010005225">
    <property type="protein sequence ID" value="CAK9012958.1"/>
    <property type="molecule type" value="Genomic_DNA"/>
</dbReference>
<dbReference type="SUPFAM" id="SSF51445">
    <property type="entry name" value="(Trans)glycosidases"/>
    <property type="match status" value="1"/>
</dbReference>
<evidence type="ECO:0000313" key="3">
    <source>
        <dbReference type="EMBL" id="CAK9013036.1"/>
    </source>
</evidence>
<dbReference type="InterPro" id="IPR006047">
    <property type="entry name" value="GH13_cat_dom"/>
</dbReference>
<dbReference type="Pfam" id="PF00128">
    <property type="entry name" value="Alpha-amylase"/>
    <property type="match status" value="1"/>
</dbReference>
<dbReference type="EMBL" id="CAXAMN010005247">
    <property type="protein sequence ID" value="CAK9013036.1"/>
    <property type="molecule type" value="Genomic_DNA"/>
</dbReference>
<feature type="domain" description="Glycosyl hydrolase family 13 catalytic" evidence="1">
    <location>
        <begin position="62"/>
        <end position="363"/>
    </location>
</feature>
<proteinExistence type="predicted"/>
<dbReference type="InterPro" id="IPR017853">
    <property type="entry name" value="GH"/>
</dbReference>
<evidence type="ECO:0000313" key="2">
    <source>
        <dbReference type="EMBL" id="CAK9012958.1"/>
    </source>
</evidence>